<sequence length="220" mass="22842">MKHFVTALILAASAATSDLCQAFTNLDFEAATVASNTPPSGFLDWNLAAPGWSHSSGSDTDIVYYGITHVGTTQWFLLVDSATQPGGPLSGSYAMRFASGRESGKPSAPWVNAYLSQTGVIPADARSLTLLANGPLAVSINGAVAPIISLGGAAFAVDVSSYSGSAVEIRFINTSQQLSDPVSIDAIDFSTSPVPEPPVWALLFTGAAVASIFRRARQSE</sequence>
<dbReference type="InterPro" id="IPR013424">
    <property type="entry name" value="Ice-binding_C"/>
</dbReference>
<dbReference type="NCBIfam" id="TIGR02595">
    <property type="entry name" value="PEP_CTERM"/>
    <property type="match status" value="1"/>
</dbReference>
<keyword evidence="3" id="KW-1185">Reference proteome</keyword>
<keyword evidence="1" id="KW-0732">Signal</keyword>
<dbReference type="RefSeq" id="WP_394462775.1">
    <property type="nucleotide sequence ID" value="NZ_JBIGHZ010000005.1"/>
</dbReference>
<comment type="caution">
    <text evidence="2">The sequence shown here is derived from an EMBL/GenBank/DDBJ whole genome shotgun (WGS) entry which is preliminary data.</text>
</comment>
<evidence type="ECO:0000313" key="2">
    <source>
        <dbReference type="EMBL" id="MFG6449517.1"/>
    </source>
</evidence>
<feature type="chain" id="PRO_5045695109" evidence="1">
    <location>
        <begin position="23"/>
        <end position="220"/>
    </location>
</feature>
<evidence type="ECO:0000313" key="3">
    <source>
        <dbReference type="Proteomes" id="UP001606099"/>
    </source>
</evidence>
<dbReference type="EMBL" id="JBIGHZ010000005">
    <property type="protein sequence ID" value="MFG6449517.1"/>
    <property type="molecule type" value="Genomic_DNA"/>
</dbReference>
<evidence type="ECO:0000256" key="1">
    <source>
        <dbReference type="SAM" id="SignalP"/>
    </source>
</evidence>
<reference evidence="2 3" key="1">
    <citation type="submission" date="2024-08" db="EMBL/GenBank/DDBJ databases">
        <authorList>
            <person name="Lu H."/>
        </authorList>
    </citation>
    <scope>NUCLEOTIDE SEQUENCE [LARGE SCALE GENOMIC DNA]</scope>
    <source>
        <strain evidence="2 3">BYS180W</strain>
    </source>
</reference>
<accession>A0ABW7FYZ1</accession>
<protein>
    <submittedName>
        <fullName evidence="2">PEP-CTERM sorting domain-containing protein</fullName>
    </submittedName>
</protein>
<organism evidence="2 3">
    <name type="scientific">Roseateles rivi</name>
    <dbReference type="NCBI Taxonomy" id="3299028"/>
    <lineage>
        <taxon>Bacteria</taxon>
        <taxon>Pseudomonadati</taxon>
        <taxon>Pseudomonadota</taxon>
        <taxon>Betaproteobacteria</taxon>
        <taxon>Burkholderiales</taxon>
        <taxon>Sphaerotilaceae</taxon>
        <taxon>Roseateles</taxon>
    </lineage>
</organism>
<gene>
    <name evidence="2" type="ORF">ACG0Z6_14915</name>
</gene>
<proteinExistence type="predicted"/>
<feature type="signal peptide" evidence="1">
    <location>
        <begin position="1"/>
        <end position="22"/>
    </location>
</feature>
<dbReference type="Proteomes" id="UP001606099">
    <property type="component" value="Unassembled WGS sequence"/>
</dbReference>
<name>A0ABW7FYZ1_9BURK</name>